<gene>
    <name evidence="1" type="ordered locus">S70_14730</name>
</gene>
<accession>A0A140NPH3</accession>
<dbReference type="AlphaFoldDB" id="A0A140NPH3"/>
<dbReference type="GeneID" id="93520508"/>
<sequence>MTESPDNTEYRTEYGDSQNPVTVRQVPIARWHEAQRTGTTVNDDDKLPLTYDTLGQLVSDRNATGEYHHQYDVLGNLTQTQLPNNRAFEYLYYGSGHLQQTNWRDNDQLTVLAEYQRDRLHRETGRTSGLLDNETGYDLRGHVTHQVNRRCRFNSF</sequence>
<dbReference type="OrthoDB" id="6043530at2"/>
<dbReference type="KEGG" id="psi:S70_14730"/>
<dbReference type="Gene3D" id="2.180.10.10">
    <property type="entry name" value="RHS repeat-associated core"/>
    <property type="match status" value="1"/>
</dbReference>
<dbReference type="Pfam" id="PF05593">
    <property type="entry name" value="RHS_repeat"/>
    <property type="match status" value="1"/>
</dbReference>
<proteinExistence type="predicted"/>
<evidence type="ECO:0000313" key="1">
    <source>
        <dbReference type="EMBL" id="AFH94773.1"/>
    </source>
</evidence>
<dbReference type="InterPro" id="IPR031325">
    <property type="entry name" value="RHS_repeat"/>
</dbReference>
<protein>
    <submittedName>
        <fullName evidence="1">Rhs family protein</fullName>
    </submittedName>
</protein>
<evidence type="ECO:0000313" key="2">
    <source>
        <dbReference type="Proteomes" id="UP000005012"/>
    </source>
</evidence>
<dbReference type="PATRIC" id="fig|1157951.4.peg.2964"/>
<dbReference type="RefSeq" id="WP_014657652.1">
    <property type="nucleotide sequence ID" value="NC_017731.1"/>
</dbReference>
<dbReference type="Proteomes" id="UP000005012">
    <property type="component" value="Chromosome"/>
</dbReference>
<name>A0A140NPH3_PROSM</name>
<organism evidence="1 2">
    <name type="scientific">Providencia stuartii (strain MRSN 2154)</name>
    <dbReference type="NCBI Taxonomy" id="1157951"/>
    <lineage>
        <taxon>Bacteria</taxon>
        <taxon>Pseudomonadati</taxon>
        <taxon>Pseudomonadota</taxon>
        <taxon>Gammaproteobacteria</taxon>
        <taxon>Enterobacterales</taxon>
        <taxon>Morganellaceae</taxon>
        <taxon>Providencia</taxon>
    </lineage>
</organism>
<reference evidence="2" key="2">
    <citation type="submission" date="2012-04" db="EMBL/GenBank/DDBJ databases">
        <title>Complete genome sequence of Providencia stuartii clinical isolate MRSN 2154.</title>
        <authorList>
            <person name="Clifford R.J."/>
            <person name="Hang J."/>
            <person name="Riley M.C."/>
            <person name="Onmus-Leone F."/>
            <person name="Kuschner R.A."/>
            <person name="Lesho E.P."/>
            <person name="Waterman P.E."/>
        </authorList>
    </citation>
    <scope>NUCLEOTIDE SEQUENCE [LARGE SCALE GENOMIC DNA]</scope>
    <source>
        <strain evidence="2">MRSN 2154</strain>
    </source>
</reference>
<dbReference type="HOGENOM" id="CLU_1685038_0_0_6"/>
<dbReference type="EMBL" id="CP003488">
    <property type="protein sequence ID" value="AFH94773.1"/>
    <property type="molecule type" value="Genomic_DNA"/>
</dbReference>
<dbReference type="InterPro" id="IPR006530">
    <property type="entry name" value="YD"/>
</dbReference>
<dbReference type="NCBIfam" id="TIGR01643">
    <property type="entry name" value="YD_repeat_2x"/>
    <property type="match status" value="1"/>
</dbReference>
<reference evidence="1 2" key="1">
    <citation type="journal article" date="2012" name="J. Bacteriol.">
        <title>Complete Genome Sequence of Providencia stuartii Clinical Isolate MRSN 2154.</title>
        <authorList>
            <person name="Clifford R.J."/>
            <person name="Hang J."/>
            <person name="Riley M.C."/>
            <person name="Onmus-Leone F."/>
            <person name="Kuschner R.A."/>
            <person name="Lesho E.P."/>
            <person name="Waterman P.E."/>
        </authorList>
    </citation>
    <scope>NUCLEOTIDE SEQUENCE [LARGE SCALE GENOMIC DNA]</scope>
    <source>
        <strain evidence="1 2">MRSN 2154</strain>
    </source>
</reference>